<name>A0A4Z1P835_9PEZI</name>
<reference evidence="1 2" key="1">
    <citation type="submission" date="2019-04" db="EMBL/GenBank/DDBJ databases">
        <title>High contiguity whole genome sequence and gene annotation resource for two Venturia nashicola isolates.</title>
        <authorList>
            <person name="Prokchorchik M."/>
            <person name="Won K."/>
            <person name="Lee Y."/>
            <person name="Choi E.D."/>
            <person name="Segonzac C."/>
            <person name="Sohn K.H."/>
        </authorList>
    </citation>
    <scope>NUCLEOTIDE SEQUENCE [LARGE SCALE GENOMIC DNA]</scope>
    <source>
        <strain evidence="1 2">PRI2</strain>
    </source>
</reference>
<proteinExistence type="predicted"/>
<comment type="caution">
    <text evidence="1">The sequence shown here is derived from an EMBL/GenBank/DDBJ whole genome shotgun (WGS) entry which is preliminary data.</text>
</comment>
<dbReference type="EMBL" id="SNSC02000010">
    <property type="protein sequence ID" value="TID20866.1"/>
    <property type="molecule type" value="Genomic_DNA"/>
</dbReference>
<dbReference type="Proteomes" id="UP000298493">
    <property type="component" value="Unassembled WGS sequence"/>
</dbReference>
<dbReference type="AlphaFoldDB" id="A0A4Z1P835"/>
<gene>
    <name evidence="1" type="ORF">E6O75_ATG05631</name>
</gene>
<organism evidence="1 2">
    <name type="scientific">Venturia nashicola</name>
    <dbReference type="NCBI Taxonomy" id="86259"/>
    <lineage>
        <taxon>Eukaryota</taxon>
        <taxon>Fungi</taxon>
        <taxon>Dikarya</taxon>
        <taxon>Ascomycota</taxon>
        <taxon>Pezizomycotina</taxon>
        <taxon>Dothideomycetes</taxon>
        <taxon>Pleosporomycetidae</taxon>
        <taxon>Venturiales</taxon>
        <taxon>Venturiaceae</taxon>
        <taxon>Venturia</taxon>
    </lineage>
</organism>
<evidence type="ECO:0000313" key="2">
    <source>
        <dbReference type="Proteomes" id="UP000298493"/>
    </source>
</evidence>
<keyword evidence="2" id="KW-1185">Reference proteome</keyword>
<sequence length="163" mass="19392">MPNLAILAVNKQVHHEARTVLLRENIIHFRNNGIPTGQSLELFKQANRFDILVLNHLQYLDEVVAFLEAHPNLHRVEIEIDLDPGVYAYDPHVELDKSGENHAEHYRCYRFTETIEPLRHLPTREGIHIELEHRVWSSDKWFRLVWGDTMQFVEQLNFDMRTY</sequence>
<accession>A0A4Z1P835</accession>
<protein>
    <submittedName>
        <fullName evidence="1">Uncharacterized protein</fullName>
    </submittedName>
</protein>
<evidence type="ECO:0000313" key="1">
    <source>
        <dbReference type="EMBL" id="TID20866.1"/>
    </source>
</evidence>